<organism evidence="1 2">
    <name type="scientific">Camelimonas fluminis</name>
    <dbReference type="NCBI Taxonomy" id="1576911"/>
    <lineage>
        <taxon>Bacteria</taxon>
        <taxon>Pseudomonadati</taxon>
        <taxon>Pseudomonadota</taxon>
        <taxon>Alphaproteobacteria</taxon>
        <taxon>Hyphomicrobiales</taxon>
        <taxon>Chelatococcaceae</taxon>
        <taxon>Camelimonas</taxon>
    </lineage>
</organism>
<accession>A0ABV7UFN0</accession>
<evidence type="ECO:0000313" key="2">
    <source>
        <dbReference type="Proteomes" id="UP001595704"/>
    </source>
</evidence>
<dbReference type="RefSeq" id="WP_376853115.1">
    <property type="nucleotide sequence ID" value="NZ_JBHRYC010000038.1"/>
</dbReference>
<evidence type="ECO:0008006" key="3">
    <source>
        <dbReference type="Google" id="ProtNLM"/>
    </source>
</evidence>
<reference evidence="2" key="1">
    <citation type="journal article" date="2019" name="Int. J. Syst. Evol. Microbiol.">
        <title>The Global Catalogue of Microorganisms (GCM) 10K type strain sequencing project: providing services to taxonomists for standard genome sequencing and annotation.</title>
        <authorList>
            <consortium name="The Broad Institute Genomics Platform"/>
            <consortium name="The Broad Institute Genome Sequencing Center for Infectious Disease"/>
            <person name="Wu L."/>
            <person name="Ma J."/>
        </authorList>
    </citation>
    <scope>NUCLEOTIDE SEQUENCE [LARGE SCALE GENOMIC DNA]</scope>
    <source>
        <strain evidence="2">KCTC 42282</strain>
    </source>
</reference>
<protein>
    <recommendedName>
        <fullName evidence="3">Transposase</fullName>
    </recommendedName>
</protein>
<sequence>MPVLLDLRFWRRLRMKRVELCQKVRRAVLIAGDSRRKTATYFGISRKTVDKMLKFPEPPAHGRSGVIYSRKLAGFTAIIDGILEADRTVHSKQRHTGNRIFERLRDEHGFSGGISIVRAYVSRARLRSREVFIPLMH</sequence>
<dbReference type="Proteomes" id="UP001595704">
    <property type="component" value="Unassembled WGS sequence"/>
</dbReference>
<name>A0ABV7UFN0_9HYPH</name>
<evidence type="ECO:0000313" key="1">
    <source>
        <dbReference type="EMBL" id="MFC3637525.1"/>
    </source>
</evidence>
<proteinExistence type="predicted"/>
<keyword evidence="2" id="KW-1185">Reference proteome</keyword>
<dbReference type="EMBL" id="JBHRYC010000038">
    <property type="protein sequence ID" value="MFC3637525.1"/>
    <property type="molecule type" value="Genomic_DNA"/>
</dbReference>
<gene>
    <name evidence="1" type="ORF">ACFONL_09050</name>
</gene>
<comment type="caution">
    <text evidence="1">The sequence shown here is derived from an EMBL/GenBank/DDBJ whole genome shotgun (WGS) entry which is preliminary data.</text>
</comment>